<keyword evidence="4" id="KW-0808">Transferase</keyword>
<gene>
    <name evidence="14" type="ORF">GC101_17115</name>
</gene>
<dbReference type="SUPFAM" id="SSF47384">
    <property type="entry name" value="Homodimeric domain of signal transducing histidine kinase"/>
    <property type="match status" value="1"/>
</dbReference>
<dbReference type="PRINTS" id="PR00344">
    <property type="entry name" value="BCTRLSENSOR"/>
</dbReference>
<feature type="domain" description="Histidine kinase" evidence="10">
    <location>
        <begin position="404"/>
        <end position="628"/>
    </location>
</feature>
<accession>A0ABX1YJP1</accession>
<dbReference type="EMBL" id="WHOB01000050">
    <property type="protein sequence ID" value="NOU80589.1"/>
    <property type="molecule type" value="Genomic_DNA"/>
</dbReference>
<organism evidence="14 15">
    <name type="scientific">Paenibacillus phytohabitans</name>
    <dbReference type="NCBI Taxonomy" id="2654978"/>
    <lineage>
        <taxon>Bacteria</taxon>
        <taxon>Bacillati</taxon>
        <taxon>Bacillota</taxon>
        <taxon>Bacilli</taxon>
        <taxon>Bacillales</taxon>
        <taxon>Paenibacillaceae</taxon>
        <taxon>Paenibacillus</taxon>
    </lineage>
</organism>
<keyword evidence="15" id="KW-1185">Reference proteome</keyword>
<keyword evidence="7" id="KW-0067">ATP-binding</keyword>
<dbReference type="SUPFAM" id="SSF55874">
    <property type="entry name" value="ATPase domain of HSP90 chaperone/DNA topoisomerase II/histidine kinase"/>
    <property type="match status" value="1"/>
</dbReference>
<evidence type="ECO:0000256" key="2">
    <source>
        <dbReference type="ARBA" id="ARBA00012438"/>
    </source>
</evidence>
<evidence type="ECO:0000256" key="8">
    <source>
        <dbReference type="ARBA" id="ARBA00023012"/>
    </source>
</evidence>
<dbReference type="Gene3D" id="3.30.565.10">
    <property type="entry name" value="Histidine kinase-like ATPase, C-terminal domain"/>
    <property type="match status" value="1"/>
</dbReference>
<dbReference type="CDD" id="cd16922">
    <property type="entry name" value="HATPase_EvgS-ArcB-TorS-like"/>
    <property type="match status" value="1"/>
</dbReference>
<dbReference type="Pfam" id="PF00072">
    <property type="entry name" value="Response_reg"/>
    <property type="match status" value="1"/>
</dbReference>
<dbReference type="SMART" id="SM00388">
    <property type="entry name" value="HisKA"/>
    <property type="match status" value="1"/>
</dbReference>
<reference evidence="14 15" key="1">
    <citation type="submission" date="2019-10" db="EMBL/GenBank/DDBJ databases">
        <title>Description of Paenibacillus terricola sp. nov.</title>
        <authorList>
            <person name="Carlier A."/>
            <person name="Qi S."/>
        </authorList>
    </citation>
    <scope>NUCLEOTIDE SEQUENCE [LARGE SCALE GENOMIC DNA]</scope>
    <source>
        <strain evidence="14 15">LMG 31459</strain>
    </source>
</reference>
<dbReference type="PROSITE" id="PS50112">
    <property type="entry name" value="PAS"/>
    <property type="match status" value="3"/>
</dbReference>
<proteinExistence type="predicted"/>
<feature type="domain" description="Response regulatory" evidence="11">
    <location>
        <begin position="653"/>
        <end position="770"/>
    </location>
</feature>
<evidence type="ECO:0000256" key="9">
    <source>
        <dbReference type="PROSITE-ProRule" id="PRU00169"/>
    </source>
</evidence>
<evidence type="ECO:0000259" key="12">
    <source>
        <dbReference type="PROSITE" id="PS50112"/>
    </source>
</evidence>
<evidence type="ECO:0000256" key="5">
    <source>
        <dbReference type="ARBA" id="ARBA00022741"/>
    </source>
</evidence>
<dbReference type="InterPro" id="IPR001610">
    <property type="entry name" value="PAC"/>
</dbReference>
<dbReference type="Gene3D" id="1.10.287.130">
    <property type="match status" value="1"/>
</dbReference>
<dbReference type="SMART" id="SM00448">
    <property type="entry name" value="REC"/>
    <property type="match status" value="1"/>
</dbReference>
<keyword evidence="8" id="KW-0902">Two-component regulatory system</keyword>
<dbReference type="Pfam" id="PF13426">
    <property type="entry name" value="PAS_9"/>
    <property type="match status" value="1"/>
</dbReference>
<dbReference type="SMART" id="SM00091">
    <property type="entry name" value="PAS"/>
    <property type="match status" value="3"/>
</dbReference>
<keyword evidence="6" id="KW-0418">Kinase</keyword>
<protein>
    <recommendedName>
        <fullName evidence="2">histidine kinase</fullName>
        <ecNumber evidence="2">2.7.13.3</ecNumber>
    </recommendedName>
</protein>
<dbReference type="CDD" id="cd00130">
    <property type="entry name" value="PAS"/>
    <property type="match status" value="3"/>
</dbReference>
<evidence type="ECO:0000313" key="15">
    <source>
        <dbReference type="Proteomes" id="UP000596857"/>
    </source>
</evidence>
<dbReference type="InterPro" id="IPR004358">
    <property type="entry name" value="Sig_transdc_His_kin-like_C"/>
</dbReference>
<dbReference type="Pfam" id="PF08447">
    <property type="entry name" value="PAS_3"/>
    <property type="match status" value="2"/>
</dbReference>
<evidence type="ECO:0000256" key="4">
    <source>
        <dbReference type="ARBA" id="ARBA00022679"/>
    </source>
</evidence>
<dbReference type="EC" id="2.7.13.3" evidence="2"/>
<dbReference type="PROSITE" id="PS50113">
    <property type="entry name" value="PAC"/>
    <property type="match status" value="1"/>
</dbReference>
<dbReference type="PROSITE" id="PS50110">
    <property type="entry name" value="RESPONSE_REGULATORY"/>
    <property type="match status" value="1"/>
</dbReference>
<dbReference type="Proteomes" id="UP000596857">
    <property type="component" value="Unassembled WGS sequence"/>
</dbReference>
<evidence type="ECO:0000256" key="3">
    <source>
        <dbReference type="ARBA" id="ARBA00022553"/>
    </source>
</evidence>
<sequence length="770" mass="85584">MHVLLHERAVEFMLRQHTEISSPFEQAFKKGTAGVAFLSISEEWTSVNPAVTLLLGYTEERLLGHGFTEFLSEDSLEIHRQKMGTLKAGEVPFFECELNFRHADGSVVAVLLHVSLISEPSTGMGLYYIVHLAGLPHPEAKSMDELPAPPDELYRLIAANIRDIVYYASPDGICRYCSPSIVEVLGYKPEELIGCDIRGLVHPGDMEFMSAPQAAELQSVQLRILHKDGRYLWIEFTLRIVEDNGSWSVLAVGRDVTQRKIMEQKLQESVERYTSLKKYNHDAIISLDLKGNIINGNEKAVQLTGYTIPELVGMSVGRIIGNHHLHDVISFCQKKGSMERNIDLIWHKDGHSVEVLTTLAPIIINNETVGFYIIVKDITEQKKLLIAKETAENTNRAKSEFLAMMSHEIRTPMNGVIGMTDLLLDLSDPDSQQREYLEIIRQSGESLLNIINDILDLSKIEAGKTSLHEEPFVLQHCMESALELLQLKAENKGLAIQVEVGPDVPADLIGDGERLKQILINLVGNAVKFTHTGGIKVGVQRIHGEEAADVVTLQFTVADTGIGIPEDARSRLFEPFYQLDHYMSRKHEGSGLGLAISKQLVEMMGGRIQLEPQTGQGATFVFTVVLRTEKQALAAEGAEPGLLSPQQLNRSLRILVAEDNVINQIVLRTILEKRGFAVDVAEDGLQVVEMVTQRSYDLIFMDVQMPGMNGLEATSRIRQTQPADSQPVIIAVTANALKGDRELCIDAGMDEYISKPLRSETIVNVIGKFF</sequence>
<dbReference type="InterPro" id="IPR000700">
    <property type="entry name" value="PAS-assoc_C"/>
</dbReference>
<dbReference type="InterPro" id="IPR003594">
    <property type="entry name" value="HATPase_dom"/>
</dbReference>
<dbReference type="PROSITE" id="PS50109">
    <property type="entry name" value="HIS_KIN"/>
    <property type="match status" value="1"/>
</dbReference>
<comment type="caution">
    <text evidence="14">The sequence shown here is derived from an EMBL/GenBank/DDBJ whole genome shotgun (WGS) entry which is preliminary data.</text>
</comment>
<dbReference type="Pfam" id="PF02518">
    <property type="entry name" value="HATPase_c"/>
    <property type="match status" value="1"/>
</dbReference>
<evidence type="ECO:0000256" key="6">
    <source>
        <dbReference type="ARBA" id="ARBA00022777"/>
    </source>
</evidence>
<dbReference type="InterPro" id="IPR035965">
    <property type="entry name" value="PAS-like_dom_sf"/>
</dbReference>
<dbReference type="InterPro" id="IPR036097">
    <property type="entry name" value="HisK_dim/P_sf"/>
</dbReference>
<dbReference type="InterPro" id="IPR005467">
    <property type="entry name" value="His_kinase_dom"/>
</dbReference>
<dbReference type="InterPro" id="IPR001789">
    <property type="entry name" value="Sig_transdc_resp-reg_receiver"/>
</dbReference>
<evidence type="ECO:0000259" key="13">
    <source>
        <dbReference type="PROSITE" id="PS50113"/>
    </source>
</evidence>
<feature type="domain" description="PAS" evidence="12">
    <location>
        <begin position="47"/>
        <end position="90"/>
    </location>
</feature>
<dbReference type="Gene3D" id="3.30.450.20">
    <property type="entry name" value="PAS domain"/>
    <property type="match status" value="3"/>
</dbReference>
<dbReference type="Gene3D" id="3.40.50.2300">
    <property type="match status" value="1"/>
</dbReference>
<dbReference type="InterPro" id="IPR036890">
    <property type="entry name" value="HATPase_C_sf"/>
</dbReference>
<feature type="modified residue" description="4-aspartylphosphate" evidence="9">
    <location>
        <position position="702"/>
    </location>
</feature>
<dbReference type="SUPFAM" id="SSF52172">
    <property type="entry name" value="CheY-like"/>
    <property type="match status" value="1"/>
</dbReference>
<comment type="catalytic activity">
    <reaction evidence="1">
        <text>ATP + protein L-histidine = ADP + protein N-phospho-L-histidine.</text>
        <dbReference type="EC" id="2.7.13.3"/>
    </reaction>
</comment>
<evidence type="ECO:0000256" key="1">
    <source>
        <dbReference type="ARBA" id="ARBA00000085"/>
    </source>
</evidence>
<dbReference type="PANTHER" id="PTHR45339:SF1">
    <property type="entry name" value="HYBRID SIGNAL TRANSDUCTION HISTIDINE KINASE J"/>
    <property type="match status" value="1"/>
</dbReference>
<dbReference type="SMART" id="SM00086">
    <property type="entry name" value="PAC"/>
    <property type="match status" value="3"/>
</dbReference>
<name>A0ABX1YJP1_9BACL</name>
<evidence type="ECO:0000256" key="7">
    <source>
        <dbReference type="ARBA" id="ARBA00022840"/>
    </source>
</evidence>
<dbReference type="CDD" id="cd17546">
    <property type="entry name" value="REC_hyHK_CKI1_RcsC-like"/>
    <property type="match status" value="1"/>
</dbReference>
<evidence type="ECO:0000313" key="14">
    <source>
        <dbReference type="EMBL" id="NOU80589.1"/>
    </source>
</evidence>
<evidence type="ECO:0000259" key="10">
    <source>
        <dbReference type="PROSITE" id="PS50109"/>
    </source>
</evidence>
<dbReference type="Pfam" id="PF00512">
    <property type="entry name" value="HisKA"/>
    <property type="match status" value="1"/>
</dbReference>
<dbReference type="InterPro" id="IPR011006">
    <property type="entry name" value="CheY-like_superfamily"/>
</dbReference>
<keyword evidence="5" id="KW-0547">Nucleotide-binding</keyword>
<feature type="domain" description="PAS" evidence="12">
    <location>
        <begin position="269"/>
        <end position="315"/>
    </location>
</feature>
<dbReference type="CDD" id="cd00082">
    <property type="entry name" value="HisKA"/>
    <property type="match status" value="1"/>
</dbReference>
<evidence type="ECO:0000259" key="11">
    <source>
        <dbReference type="PROSITE" id="PS50110"/>
    </source>
</evidence>
<feature type="domain" description="PAS" evidence="12">
    <location>
        <begin position="150"/>
        <end position="207"/>
    </location>
</feature>
<dbReference type="NCBIfam" id="TIGR00229">
    <property type="entry name" value="sensory_box"/>
    <property type="match status" value="3"/>
</dbReference>
<dbReference type="InterPro" id="IPR013655">
    <property type="entry name" value="PAS_fold_3"/>
</dbReference>
<dbReference type="InterPro" id="IPR003661">
    <property type="entry name" value="HisK_dim/P_dom"/>
</dbReference>
<keyword evidence="3 9" id="KW-0597">Phosphoprotein</keyword>
<dbReference type="InterPro" id="IPR000014">
    <property type="entry name" value="PAS"/>
</dbReference>
<dbReference type="SMART" id="SM00387">
    <property type="entry name" value="HATPase_c"/>
    <property type="match status" value="1"/>
</dbReference>
<feature type="domain" description="PAC" evidence="13">
    <location>
        <begin position="218"/>
        <end position="268"/>
    </location>
</feature>
<dbReference type="SUPFAM" id="SSF55785">
    <property type="entry name" value="PYP-like sensor domain (PAS domain)"/>
    <property type="match status" value="3"/>
</dbReference>
<dbReference type="PANTHER" id="PTHR45339">
    <property type="entry name" value="HYBRID SIGNAL TRANSDUCTION HISTIDINE KINASE J"/>
    <property type="match status" value="1"/>
</dbReference>